<keyword evidence="3" id="KW-1185">Reference proteome</keyword>
<accession>A0A7G8BH80</accession>
<organism evidence="2 3">
    <name type="scientific">Alloacidobacterium dinghuense</name>
    <dbReference type="NCBI Taxonomy" id="2763107"/>
    <lineage>
        <taxon>Bacteria</taxon>
        <taxon>Pseudomonadati</taxon>
        <taxon>Acidobacteriota</taxon>
        <taxon>Terriglobia</taxon>
        <taxon>Terriglobales</taxon>
        <taxon>Acidobacteriaceae</taxon>
        <taxon>Alloacidobacterium</taxon>
    </lineage>
</organism>
<sequence>MSCHRCGTTLATPEIFCPHCGAPQLRFEPSDEQQPYQAQGNGSTRAGNQLIAWRPAVQAALIVALPVGILSSLFDFGILWVLAGGFCAIALYQRKAAPILSPGAGWRIGMLVGMLAAFLSTLVDGLSMVVERYGLHHGASIDQKLIALTQQMTDQMVHQNPEAAQQIPWFIHFWLSPDGHAAVVLFMSSFAAIMMIAFSSIGGVLGARVLGARKRVSLHS</sequence>
<gene>
    <name evidence="2" type="ORF">H7849_23190</name>
</gene>
<keyword evidence="1" id="KW-0812">Transmembrane</keyword>
<dbReference type="AlphaFoldDB" id="A0A7G8BH80"/>
<feature type="transmembrane region" description="Helical" evidence="1">
    <location>
        <begin position="182"/>
        <end position="205"/>
    </location>
</feature>
<evidence type="ECO:0000256" key="1">
    <source>
        <dbReference type="SAM" id="Phobius"/>
    </source>
</evidence>
<dbReference type="KEGG" id="adin:H7849_23190"/>
<feature type="transmembrane region" description="Helical" evidence="1">
    <location>
        <begin position="104"/>
        <end position="123"/>
    </location>
</feature>
<reference evidence="2 3" key="1">
    <citation type="submission" date="2020-08" db="EMBL/GenBank/DDBJ databases">
        <title>Edaphobacter telluris sp. nov. and Acidobacterium dinghuensis sp. nov., two acidobacteria isolated from forest soil.</title>
        <authorList>
            <person name="Fu J."/>
            <person name="Qiu L."/>
        </authorList>
    </citation>
    <scope>NUCLEOTIDE SEQUENCE [LARGE SCALE GENOMIC DNA]</scope>
    <source>
        <strain evidence="2">4Y35</strain>
    </source>
</reference>
<proteinExistence type="predicted"/>
<evidence type="ECO:0000313" key="3">
    <source>
        <dbReference type="Proteomes" id="UP000515312"/>
    </source>
</evidence>
<dbReference type="RefSeq" id="WP_186742858.1">
    <property type="nucleotide sequence ID" value="NZ_CP060394.1"/>
</dbReference>
<evidence type="ECO:0000313" key="2">
    <source>
        <dbReference type="EMBL" id="QNI31900.1"/>
    </source>
</evidence>
<name>A0A7G8BH80_9BACT</name>
<feature type="transmembrane region" description="Helical" evidence="1">
    <location>
        <begin position="59"/>
        <end position="92"/>
    </location>
</feature>
<dbReference type="EMBL" id="CP060394">
    <property type="protein sequence ID" value="QNI31900.1"/>
    <property type="molecule type" value="Genomic_DNA"/>
</dbReference>
<protein>
    <submittedName>
        <fullName evidence="2">Zinc ribbon domain-containing protein</fullName>
    </submittedName>
</protein>
<keyword evidence="1" id="KW-1133">Transmembrane helix</keyword>
<dbReference type="Proteomes" id="UP000515312">
    <property type="component" value="Chromosome"/>
</dbReference>
<keyword evidence="1" id="KW-0472">Membrane</keyword>